<dbReference type="NCBIfam" id="NF001664">
    <property type="entry name" value="PRK00431.1-6"/>
    <property type="match status" value="1"/>
</dbReference>
<dbReference type="GO" id="GO:0140293">
    <property type="term" value="F:ADP-ribosylglutamate hydrolase activity"/>
    <property type="evidence" value="ECO:0007669"/>
    <property type="project" value="TreeGrafter"/>
</dbReference>
<protein>
    <recommendedName>
        <fullName evidence="1">Macro domain-containing protein</fullName>
    </recommendedName>
</protein>
<dbReference type="SUPFAM" id="SSF52949">
    <property type="entry name" value="Macro domain-like"/>
    <property type="match status" value="1"/>
</dbReference>
<gene>
    <name evidence="3" type="ORF">PPYR_11305</name>
</gene>
<dbReference type="GO" id="GO:0005654">
    <property type="term" value="C:nucleoplasm"/>
    <property type="evidence" value="ECO:0007669"/>
    <property type="project" value="TreeGrafter"/>
</dbReference>
<dbReference type="PANTHER" id="PTHR11106:SF27">
    <property type="entry name" value="MACRO DOMAIN-CONTAINING PROTEIN"/>
    <property type="match status" value="1"/>
</dbReference>
<keyword evidence="4" id="KW-1185">Reference proteome</keyword>
<dbReference type="Pfam" id="PF01661">
    <property type="entry name" value="Macro"/>
    <property type="match status" value="1"/>
</dbReference>
<reference evidence="3" key="3">
    <citation type="submission" date="2019-08" db="EMBL/GenBank/DDBJ databases">
        <authorList>
            <consortium name="Photinus pyralis genome working group"/>
            <person name="Fallon T.R."/>
            <person name="Sander Lower S.E."/>
            <person name="Weng J.-K."/>
        </authorList>
    </citation>
    <scope>NUCLEOTIDE SEQUENCE</scope>
    <source>
        <strain evidence="3">1611_PpyrPB1</strain>
        <tissue evidence="3">Whole body</tissue>
    </source>
</reference>
<evidence type="ECO:0000313" key="4">
    <source>
        <dbReference type="Proteomes" id="UP000327044"/>
    </source>
</evidence>
<sequence length="265" mass="29681">MNFRILSLLRLSKKTFFLNYSSKAQTNFKMSSWEKEKKEFLSMPLEAKRKVYKCNKPVLLDDVPTWAEYAEMQSSLPEKIPLLTTNQIDNAQNTQLAKKISMFRGDITTLEIDAIVNAANKTLLGGGGVDGAIHRAAGPCLKQECQTLHGCQVGEAKLTGGYMLPAKYVIHTVGPQGEQPGYLAECYKNSLNVMKAQKLRTIAFPCISTGIYGYPLKPAAHVASMEVRKHLESNSDSVDRVIFCLFSEEDEILYKQILQSYFPLK</sequence>
<dbReference type="EMBL" id="GEZM01027147">
    <property type="protein sequence ID" value="JAV86816.1"/>
    <property type="molecule type" value="Transcribed_RNA"/>
</dbReference>
<evidence type="ECO:0000313" key="3">
    <source>
        <dbReference type="EMBL" id="KAB0794466.1"/>
    </source>
</evidence>
<dbReference type="CDD" id="cd02908">
    <property type="entry name" value="Macro_OAADPr_deacetylase"/>
    <property type="match status" value="1"/>
</dbReference>
<dbReference type="InParanoid" id="A0A1Y1MS46"/>
<dbReference type="GO" id="GO:0006974">
    <property type="term" value="P:DNA damage response"/>
    <property type="evidence" value="ECO:0007669"/>
    <property type="project" value="TreeGrafter"/>
</dbReference>
<dbReference type="AlphaFoldDB" id="A0A1Y1MS46"/>
<dbReference type="GO" id="GO:0042278">
    <property type="term" value="P:purine nucleoside metabolic process"/>
    <property type="evidence" value="ECO:0007669"/>
    <property type="project" value="TreeGrafter"/>
</dbReference>
<dbReference type="Proteomes" id="UP000327044">
    <property type="component" value="Unassembled WGS sequence"/>
</dbReference>
<evidence type="ECO:0000313" key="2">
    <source>
        <dbReference type="EMBL" id="JAV86816.1"/>
    </source>
</evidence>
<dbReference type="InterPro" id="IPR043472">
    <property type="entry name" value="Macro_dom-like"/>
</dbReference>
<dbReference type="EMBL" id="VVIM01000008">
    <property type="protein sequence ID" value="KAB0794466.1"/>
    <property type="molecule type" value="Genomic_DNA"/>
</dbReference>
<reference evidence="2" key="1">
    <citation type="journal article" date="2016" name="Sci. Rep.">
        <title>Molecular characterization of firefly nuptial gifts: a multi-omics approach sheds light on postcopulatory sexual selection.</title>
        <authorList>
            <person name="Al-Wathiqui N."/>
            <person name="Fallon T.R."/>
            <person name="South A."/>
            <person name="Weng J.K."/>
            <person name="Lewis S.M."/>
        </authorList>
    </citation>
    <scope>NUCLEOTIDE SEQUENCE</scope>
</reference>
<dbReference type="OrthoDB" id="6133115at2759"/>
<dbReference type="SMART" id="SM00506">
    <property type="entry name" value="A1pp"/>
    <property type="match status" value="1"/>
</dbReference>
<proteinExistence type="predicted"/>
<feature type="domain" description="Macro" evidence="1">
    <location>
        <begin position="87"/>
        <end position="262"/>
    </location>
</feature>
<dbReference type="GO" id="GO:0140291">
    <property type="term" value="P:peptidyl-glutamate ADP-deribosylation"/>
    <property type="evidence" value="ECO:0007669"/>
    <property type="project" value="TreeGrafter"/>
</dbReference>
<dbReference type="PANTHER" id="PTHR11106">
    <property type="entry name" value="GANGLIOSIDE INDUCED DIFFERENTIATION ASSOCIATED PROTEIN 2-RELATED"/>
    <property type="match status" value="1"/>
</dbReference>
<organism evidence="2">
    <name type="scientific">Photinus pyralis</name>
    <name type="common">Common eastern firefly</name>
    <name type="synonym">Lampyris pyralis</name>
    <dbReference type="NCBI Taxonomy" id="7054"/>
    <lineage>
        <taxon>Eukaryota</taxon>
        <taxon>Metazoa</taxon>
        <taxon>Ecdysozoa</taxon>
        <taxon>Arthropoda</taxon>
        <taxon>Hexapoda</taxon>
        <taxon>Insecta</taxon>
        <taxon>Pterygota</taxon>
        <taxon>Neoptera</taxon>
        <taxon>Endopterygota</taxon>
        <taxon>Coleoptera</taxon>
        <taxon>Polyphaga</taxon>
        <taxon>Elateriformia</taxon>
        <taxon>Elateroidea</taxon>
        <taxon>Lampyridae</taxon>
        <taxon>Lampyrinae</taxon>
        <taxon>Photinus</taxon>
    </lineage>
</organism>
<dbReference type="Gene3D" id="3.40.220.10">
    <property type="entry name" value="Leucine Aminopeptidase, subunit E, domain 1"/>
    <property type="match status" value="1"/>
</dbReference>
<name>A0A1Y1MS46_PHOPY</name>
<dbReference type="PROSITE" id="PS51154">
    <property type="entry name" value="MACRO"/>
    <property type="match status" value="1"/>
</dbReference>
<dbReference type="InterPro" id="IPR002589">
    <property type="entry name" value="Macro_dom"/>
</dbReference>
<reference evidence="3 4" key="2">
    <citation type="journal article" date="2018" name="Elife">
        <title>Firefly genomes illuminate parallel origins of bioluminescence in beetles.</title>
        <authorList>
            <person name="Fallon T.R."/>
            <person name="Lower S.E."/>
            <person name="Chang C.H."/>
            <person name="Bessho-Uehara M."/>
            <person name="Martin G.J."/>
            <person name="Bewick A.J."/>
            <person name="Behringer M."/>
            <person name="Debat H.J."/>
            <person name="Wong I."/>
            <person name="Day J.C."/>
            <person name="Suvorov A."/>
            <person name="Silva C.J."/>
            <person name="Stanger-Hall K.F."/>
            <person name="Hall D.W."/>
            <person name="Schmitz R.J."/>
            <person name="Nelson D.R."/>
            <person name="Lewis S.M."/>
            <person name="Shigenobu S."/>
            <person name="Bybee S.M."/>
            <person name="Larracuente A.M."/>
            <person name="Oba Y."/>
            <person name="Weng J.K."/>
        </authorList>
    </citation>
    <scope>NUCLEOTIDE SEQUENCE [LARGE SCALE GENOMIC DNA]</scope>
    <source>
        <strain evidence="3">1611_PpyrPB1</strain>
        <tissue evidence="3">Whole body</tissue>
    </source>
</reference>
<evidence type="ECO:0000259" key="1">
    <source>
        <dbReference type="PROSITE" id="PS51154"/>
    </source>
</evidence>
<accession>A0A1Y1MS46</accession>